<evidence type="ECO:0000313" key="1">
    <source>
        <dbReference type="EMBL" id="KKK61118.1"/>
    </source>
</evidence>
<reference evidence="1" key="1">
    <citation type="journal article" date="2015" name="Nature">
        <title>Complex archaea that bridge the gap between prokaryotes and eukaryotes.</title>
        <authorList>
            <person name="Spang A."/>
            <person name="Saw J.H."/>
            <person name="Jorgensen S.L."/>
            <person name="Zaremba-Niedzwiedzka K."/>
            <person name="Martijn J."/>
            <person name="Lind A.E."/>
            <person name="van Eijk R."/>
            <person name="Schleper C."/>
            <person name="Guy L."/>
            <person name="Ettema T.J."/>
        </authorList>
    </citation>
    <scope>NUCLEOTIDE SEQUENCE</scope>
</reference>
<proteinExistence type="predicted"/>
<protein>
    <submittedName>
        <fullName evidence="1">Uncharacterized protein</fullName>
    </submittedName>
</protein>
<name>A0A0F8WWR9_9ZZZZ</name>
<gene>
    <name evidence="1" type="ORF">LCGC14_3017530</name>
</gene>
<comment type="caution">
    <text evidence="1">The sequence shown here is derived from an EMBL/GenBank/DDBJ whole genome shotgun (WGS) entry which is preliminary data.</text>
</comment>
<dbReference type="AlphaFoldDB" id="A0A0F8WWR9"/>
<dbReference type="EMBL" id="LAZR01062633">
    <property type="protein sequence ID" value="KKK61118.1"/>
    <property type="molecule type" value="Genomic_DNA"/>
</dbReference>
<organism evidence="1">
    <name type="scientific">marine sediment metagenome</name>
    <dbReference type="NCBI Taxonomy" id="412755"/>
    <lineage>
        <taxon>unclassified sequences</taxon>
        <taxon>metagenomes</taxon>
        <taxon>ecological metagenomes</taxon>
    </lineage>
</organism>
<sequence>MLSCRRLPMLSKLLIFLLLAGAAHAQTDFRCAVSPEGYWRALVGKGAARHVRVWTCVVNNRSPEPLVVSEGALLGGMMDAGINAQAGELVRVIAGERQRLGLRKTIGRALMQVARIGALFVGAGVVELGDAARRGIVFGNEAIPGVASAISNRAPSLEKFEQLFEAGPFGVDRYSNITVFMFSGPWDGPLVVKGVLDAGSPATAPNPAAFPAPVPTRLRFELWSESSGGGTRSAWVSGGTWSRPRRLGRINWPSPDHMIRYGGL</sequence>
<accession>A0A0F8WWR9</accession>